<evidence type="ECO:0000313" key="2">
    <source>
        <dbReference type="Proteomes" id="UP000614601"/>
    </source>
</evidence>
<dbReference type="EMBL" id="CAJFCW020000001">
    <property type="protein sequence ID" value="CAG9084827.1"/>
    <property type="molecule type" value="Genomic_DNA"/>
</dbReference>
<sequence>MTNGLEIVKSGKELKINCTLRDKMLANQCSMVVTQNFLSADDFTGLGELAGLLDSFDNNSMANGLCDQFWQLMMCARFVGPCFSEILSGTESMMLYRKVGYAFGICSNHTVEVSKEIEDCHDTLSRSTCNFDSFDDGSGCNEEYYSCVFKQVTESCPGLSAEGKRTICLIFAYSQQVGCPYFSFCSLYERVI</sequence>
<dbReference type="Proteomes" id="UP000614601">
    <property type="component" value="Unassembled WGS sequence"/>
</dbReference>
<gene>
    <name evidence="1" type="ORF">BOKJ2_LOCUS1906</name>
</gene>
<reference evidence="1" key="1">
    <citation type="submission" date="2020-09" db="EMBL/GenBank/DDBJ databases">
        <authorList>
            <person name="Kikuchi T."/>
        </authorList>
    </citation>
    <scope>NUCLEOTIDE SEQUENCE</scope>
    <source>
        <strain evidence="1">SH1</strain>
    </source>
</reference>
<accession>A0A811JVF9</accession>
<name>A0A811JVF9_9BILA</name>
<organism evidence="1 2">
    <name type="scientific">Bursaphelenchus okinawaensis</name>
    <dbReference type="NCBI Taxonomy" id="465554"/>
    <lineage>
        <taxon>Eukaryota</taxon>
        <taxon>Metazoa</taxon>
        <taxon>Ecdysozoa</taxon>
        <taxon>Nematoda</taxon>
        <taxon>Chromadorea</taxon>
        <taxon>Rhabditida</taxon>
        <taxon>Tylenchina</taxon>
        <taxon>Tylenchomorpha</taxon>
        <taxon>Aphelenchoidea</taxon>
        <taxon>Aphelenchoididae</taxon>
        <taxon>Bursaphelenchus</taxon>
    </lineage>
</organism>
<proteinExistence type="predicted"/>
<evidence type="ECO:0000313" key="1">
    <source>
        <dbReference type="EMBL" id="CAD5207222.1"/>
    </source>
</evidence>
<comment type="caution">
    <text evidence="1">The sequence shown here is derived from an EMBL/GenBank/DDBJ whole genome shotgun (WGS) entry which is preliminary data.</text>
</comment>
<dbReference type="EMBL" id="CAJFDH010000001">
    <property type="protein sequence ID" value="CAD5207222.1"/>
    <property type="molecule type" value="Genomic_DNA"/>
</dbReference>
<dbReference type="Proteomes" id="UP000783686">
    <property type="component" value="Unassembled WGS sequence"/>
</dbReference>
<dbReference type="AlphaFoldDB" id="A0A811JVF9"/>
<keyword evidence="2" id="KW-1185">Reference proteome</keyword>
<protein>
    <submittedName>
        <fullName evidence="1">Uncharacterized protein</fullName>
    </submittedName>
</protein>